<reference evidence="2" key="1">
    <citation type="journal article" date="2015" name="Nature">
        <title>Complex archaea that bridge the gap between prokaryotes and eukaryotes.</title>
        <authorList>
            <person name="Spang A."/>
            <person name="Saw J.H."/>
            <person name="Jorgensen S.L."/>
            <person name="Zaremba-Niedzwiedzka K."/>
            <person name="Martijn J."/>
            <person name="Lind A.E."/>
            <person name="van Eijk R."/>
            <person name="Schleper C."/>
            <person name="Guy L."/>
            <person name="Ettema T.J."/>
        </authorList>
    </citation>
    <scope>NUCLEOTIDE SEQUENCE</scope>
</reference>
<feature type="non-terminal residue" evidence="2">
    <location>
        <position position="1"/>
    </location>
</feature>
<dbReference type="InterPro" id="IPR002376">
    <property type="entry name" value="Formyl_transf_N"/>
</dbReference>
<gene>
    <name evidence="2" type="ORF">LCGC14_2406920</name>
</gene>
<proteinExistence type="predicted"/>
<dbReference type="InterPro" id="IPR036477">
    <property type="entry name" value="Formyl_transf_N_sf"/>
</dbReference>
<dbReference type="AlphaFoldDB" id="A0A0F9BTJ4"/>
<evidence type="ECO:0000259" key="1">
    <source>
        <dbReference type="Pfam" id="PF00551"/>
    </source>
</evidence>
<evidence type="ECO:0000313" key="2">
    <source>
        <dbReference type="EMBL" id="KKL25279.1"/>
    </source>
</evidence>
<comment type="caution">
    <text evidence="2">The sequence shown here is derived from an EMBL/GenBank/DDBJ whole genome shotgun (WGS) entry which is preliminary data.</text>
</comment>
<protein>
    <recommendedName>
        <fullName evidence="1">Formyl transferase N-terminal domain-containing protein</fullName>
    </recommendedName>
</protein>
<organism evidence="2">
    <name type="scientific">marine sediment metagenome</name>
    <dbReference type="NCBI Taxonomy" id="412755"/>
    <lineage>
        <taxon>unclassified sequences</taxon>
        <taxon>metagenomes</taxon>
        <taxon>ecological metagenomes</taxon>
    </lineage>
</organism>
<feature type="domain" description="Formyl transferase N-terminal" evidence="1">
    <location>
        <begin position="105"/>
        <end position="194"/>
    </location>
</feature>
<accession>A0A0F9BTJ4</accession>
<sequence>SKGHAFIGIENFGDRLTPHTIRALIRTLRNQADERDDLTIVLTTHSPIVMDEFKGCEDQFFVMQEAIKEYEVGGFEQDQIDYEAELWFDGYCEECLNSIKVDNVNKSASLDWIIALNPDLIVVYGTGRIGEDLIKRFKGRIVNLHGGDAEKYRGLDSHLWAVYHNDFNSFYVTLHHVNEKFDDGNVIRAHNIMLGREMELYQLRAETTKVCIDIISRFLQLENMPEGTPQSLLRWRYYSKMPEELIEDCKRKFDDYILKTFK</sequence>
<dbReference type="Pfam" id="PF00551">
    <property type="entry name" value="Formyl_trans_N"/>
    <property type="match status" value="1"/>
</dbReference>
<dbReference type="SUPFAM" id="SSF53328">
    <property type="entry name" value="Formyltransferase"/>
    <property type="match status" value="1"/>
</dbReference>
<dbReference type="Gene3D" id="3.40.50.170">
    <property type="entry name" value="Formyl transferase, N-terminal domain"/>
    <property type="match status" value="1"/>
</dbReference>
<dbReference type="EMBL" id="LAZR01036276">
    <property type="protein sequence ID" value="KKL25279.1"/>
    <property type="molecule type" value="Genomic_DNA"/>
</dbReference>
<name>A0A0F9BTJ4_9ZZZZ</name>